<reference evidence="2 3" key="1">
    <citation type="submission" date="2021-02" db="EMBL/GenBank/DDBJ databases">
        <title>Actinophytocola xerophila sp. nov., isolated from soil of cotton cropping field.</title>
        <authorList>
            <person name="Huang R."/>
            <person name="Chen X."/>
            <person name="Ge X."/>
            <person name="Liu W."/>
        </authorList>
    </citation>
    <scope>NUCLEOTIDE SEQUENCE [LARGE SCALE GENOMIC DNA]</scope>
    <source>
        <strain evidence="2 3">S1-96</strain>
    </source>
</reference>
<name>A0ABT2JAZ1_9PSEU</name>
<accession>A0ABT2JAZ1</accession>
<organism evidence="2 3">
    <name type="scientific">Actinophytocola gossypii</name>
    <dbReference type="NCBI Taxonomy" id="2812003"/>
    <lineage>
        <taxon>Bacteria</taxon>
        <taxon>Bacillati</taxon>
        <taxon>Actinomycetota</taxon>
        <taxon>Actinomycetes</taxon>
        <taxon>Pseudonocardiales</taxon>
        <taxon>Pseudonocardiaceae</taxon>
    </lineage>
</organism>
<sequence length="68" mass="7124">MKWVTELVGVLLCIQGIGGGVSAVMHGHPSWFVVRHVLPDGAQLPAAIVIALVGGLVLLANSRRRQAS</sequence>
<protein>
    <submittedName>
        <fullName evidence="2">Uncharacterized protein</fullName>
    </submittedName>
</protein>
<proteinExistence type="predicted"/>
<comment type="caution">
    <text evidence="2">The sequence shown here is derived from an EMBL/GenBank/DDBJ whole genome shotgun (WGS) entry which is preliminary data.</text>
</comment>
<keyword evidence="1" id="KW-1133">Transmembrane helix</keyword>
<keyword evidence="1" id="KW-0472">Membrane</keyword>
<gene>
    <name evidence="2" type="ORF">JT362_18140</name>
</gene>
<keyword evidence="3" id="KW-1185">Reference proteome</keyword>
<keyword evidence="1" id="KW-0812">Transmembrane</keyword>
<feature type="transmembrane region" description="Helical" evidence="1">
    <location>
        <begin position="42"/>
        <end position="60"/>
    </location>
</feature>
<evidence type="ECO:0000256" key="1">
    <source>
        <dbReference type="SAM" id="Phobius"/>
    </source>
</evidence>
<evidence type="ECO:0000313" key="2">
    <source>
        <dbReference type="EMBL" id="MCT2585038.1"/>
    </source>
</evidence>
<dbReference type="RefSeq" id="WP_260192484.1">
    <property type="nucleotide sequence ID" value="NZ_JAFFZE010000014.1"/>
</dbReference>
<dbReference type="EMBL" id="JAFFZE010000014">
    <property type="protein sequence ID" value="MCT2585038.1"/>
    <property type="molecule type" value="Genomic_DNA"/>
</dbReference>
<dbReference type="Proteomes" id="UP001156441">
    <property type="component" value="Unassembled WGS sequence"/>
</dbReference>
<evidence type="ECO:0000313" key="3">
    <source>
        <dbReference type="Proteomes" id="UP001156441"/>
    </source>
</evidence>